<feature type="transmembrane region" description="Helical" evidence="8">
    <location>
        <begin position="62"/>
        <end position="81"/>
    </location>
</feature>
<dbReference type="InterPro" id="IPR003593">
    <property type="entry name" value="AAA+_ATPase"/>
</dbReference>
<keyword evidence="3 8" id="KW-0812">Transmembrane</keyword>
<dbReference type="InParanoid" id="A0A0U5JB32"/>
<dbReference type="PATRIC" id="fig|389348.3.peg.286"/>
<evidence type="ECO:0000256" key="5">
    <source>
        <dbReference type="ARBA" id="ARBA00022840"/>
    </source>
</evidence>
<evidence type="ECO:0000256" key="7">
    <source>
        <dbReference type="ARBA" id="ARBA00023136"/>
    </source>
</evidence>
<dbReference type="PROSITE" id="PS00211">
    <property type="entry name" value="ABC_TRANSPORTER_1"/>
    <property type="match status" value="1"/>
</dbReference>
<dbReference type="EMBL" id="LN879502">
    <property type="protein sequence ID" value="CUI15890.1"/>
    <property type="molecule type" value="Genomic_DNA"/>
</dbReference>
<dbReference type="SUPFAM" id="SSF90123">
    <property type="entry name" value="ABC transporter transmembrane region"/>
    <property type="match status" value="1"/>
</dbReference>
<dbReference type="GO" id="GO:0140359">
    <property type="term" value="F:ABC-type transporter activity"/>
    <property type="evidence" value="ECO:0007669"/>
    <property type="project" value="InterPro"/>
</dbReference>
<dbReference type="RefSeq" id="WP_059059806.1">
    <property type="nucleotide sequence ID" value="NZ_LN879502.1"/>
</dbReference>
<feature type="transmembrane region" description="Helical" evidence="8">
    <location>
        <begin position="137"/>
        <end position="158"/>
    </location>
</feature>
<feature type="transmembrane region" description="Helical" evidence="8">
    <location>
        <begin position="246"/>
        <end position="273"/>
    </location>
</feature>
<dbReference type="Gene3D" id="1.20.1560.10">
    <property type="entry name" value="ABC transporter type 1, transmembrane domain"/>
    <property type="match status" value="1"/>
</dbReference>
<keyword evidence="5 11" id="KW-0067">ATP-binding</keyword>
<evidence type="ECO:0000256" key="2">
    <source>
        <dbReference type="ARBA" id="ARBA00022448"/>
    </source>
</evidence>
<dbReference type="GO" id="GO:0034040">
    <property type="term" value="F:ATPase-coupled lipid transmembrane transporter activity"/>
    <property type="evidence" value="ECO:0007669"/>
    <property type="project" value="TreeGrafter"/>
</dbReference>
<dbReference type="FunFam" id="3.40.50.300:FF:000287">
    <property type="entry name" value="Multidrug ABC transporter ATP-binding protein"/>
    <property type="match status" value="1"/>
</dbReference>
<organism evidence="11 12">
    <name type="scientific">Candidatus Protochlamydia naegleriophila</name>
    <dbReference type="NCBI Taxonomy" id="389348"/>
    <lineage>
        <taxon>Bacteria</taxon>
        <taxon>Pseudomonadati</taxon>
        <taxon>Chlamydiota</taxon>
        <taxon>Chlamydiia</taxon>
        <taxon>Parachlamydiales</taxon>
        <taxon>Parachlamydiaceae</taxon>
        <taxon>Candidatus Protochlamydia</taxon>
    </lineage>
</organism>
<evidence type="ECO:0000256" key="6">
    <source>
        <dbReference type="ARBA" id="ARBA00022989"/>
    </source>
</evidence>
<evidence type="ECO:0000256" key="1">
    <source>
        <dbReference type="ARBA" id="ARBA00004651"/>
    </source>
</evidence>
<evidence type="ECO:0000259" key="10">
    <source>
        <dbReference type="PROSITE" id="PS50929"/>
    </source>
</evidence>
<accession>A0A0U5JB32</accession>
<sequence>MTSKDLLSFVWKFLRMQPWSFFFIYFLSLSWAIDSTVWPYLLRLIIDTLTQYDMDRLSAWDSLKGLLAAGVCLWIFVECCFRSRDFLRAKAFPKLEADIRMAMFDHIQHHSPKYFNEHFAGSLSNKIADMTSQVTSMLHNAMIFIPALAASILILIFFSAVSPIFALILAIWIVAHFAICFFFSAKCVRYSNDHGEARSQLAGKIVDSFTNNFAVNLFSRFKFERQRIASSQSVEQEKNFRAQYCVALMLMSLSLLFLVGIITLNGLLIFYWIQDRISTGEVIQVFNTTFNVVMILWIAGDLLPQFFKSFGIASQALAVMHDPKDVVDPVGVPPLEVKKGEIIFENVTFQYGQKKLFENKDVHIKGGEKVGLVGYSGAGKSTFVNLILRFYPITRGKILIDGQDIAQVTLDSLRKQVALIPQDPLLFHRTLEENIQYGNIQASQEEVIEAAKLAHCDEFIRKCQNGYASLVGERGTKLSGGERQRIAIARAILAASPILILDEATSSLDSVTETFIQESLEKLMENRTTLVIAHRLSTLAKMDRILVFNQGKIVEEGTHSELVAKQGFYARMWDMQAGGFLPDLPNP</sequence>
<reference evidence="12" key="1">
    <citation type="submission" date="2015-09" db="EMBL/GenBank/DDBJ databases">
        <authorList>
            <person name="Bertelli C."/>
        </authorList>
    </citation>
    <scope>NUCLEOTIDE SEQUENCE [LARGE SCALE GENOMIC DNA]</scope>
    <source>
        <strain evidence="12">KNic</strain>
    </source>
</reference>
<dbReference type="Pfam" id="PF00664">
    <property type="entry name" value="ABC_membrane"/>
    <property type="match status" value="1"/>
</dbReference>
<name>A0A0U5JB32_9BACT</name>
<feature type="transmembrane region" description="Helical" evidence="8">
    <location>
        <begin position="21"/>
        <end position="42"/>
    </location>
</feature>
<dbReference type="PANTHER" id="PTHR24221:SF654">
    <property type="entry name" value="ATP-BINDING CASSETTE SUB-FAMILY B MEMBER 6"/>
    <property type="match status" value="1"/>
</dbReference>
<evidence type="ECO:0000256" key="3">
    <source>
        <dbReference type="ARBA" id="ARBA00022692"/>
    </source>
</evidence>
<dbReference type="InterPro" id="IPR017871">
    <property type="entry name" value="ABC_transporter-like_CS"/>
</dbReference>
<keyword evidence="4" id="KW-0547">Nucleotide-binding</keyword>
<keyword evidence="2" id="KW-0813">Transport</keyword>
<dbReference type="PANTHER" id="PTHR24221">
    <property type="entry name" value="ATP-BINDING CASSETTE SUB-FAMILY B"/>
    <property type="match status" value="1"/>
</dbReference>
<comment type="subcellular location">
    <subcellularLocation>
        <location evidence="1">Cell membrane</location>
        <topology evidence="1">Multi-pass membrane protein</topology>
    </subcellularLocation>
</comment>
<dbReference type="SMART" id="SM00382">
    <property type="entry name" value="AAA"/>
    <property type="match status" value="1"/>
</dbReference>
<dbReference type="InterPro" id="IPR039421">
    <property type="entry name" value="Type_1_exporter"/>
</dbReference>
<dbReference type="PROSITE" id="PS50893">
    <property type="entry name" value="ABC_TRANSPORTER_2"/>
    <property type="match status" value="1"/>
</dbReference>
<keyword evidence="6 8" id="KW-1133">Transmembrane helix</keyword>
<protein>
    <submittedName>
        <fullName evidence="11">ABC transporter ATP-binding protein</fullName>
    </submittedName>
</protein>
<dbReference type="InterPro" id="IPR027417">
    <property type="entry name" value="P-loop_NTPase"/>
</dbReference>
<dbReference type="GO" id="GO:0016887">
    <property type="term" value="F:ATP hydrolysis activity"/>
    <property type="evidence" value="ECO:0007669"/>
    <property type="project" value="InterPro"/>
</dbReference>
<dbReference type="Pfam" id="PF00005">
    <property type="entry name" value="ABC_tran"/>
    <property type="match status" value="1"/>
</dbReference>
<gene>
    <name evidence="11" type="ORF">PNK_0253</name>
</gene>
<dbReference type="STRING" id="389348.PNK_0253"/>
<evidence type="ECO:0000259" key="9">
    <source>
        <dbReference type="PROSITE" id="PS50893"/>
    </source>
</evidence>
<dbReference type="InterPro" id="IPR003439">
    <property type="entry name" value="ABC_transporter-like_ATP-bd"/>
</dbReference>
<feature type="domain" description="ABC transmembrane type-1" evidence="10">
    <location>
        <begin position="26"/>
        <end position="308"/>
    </location>
</feature>
<dbReference type="KEGG" id="pnl:PNK_0253"/>
<proteinExistence type="predicted"/>
<dbReference type="SUPFAM" id="SSF52540">
    <property type="entry name" value="P-loop containing nucleoside triphosphate hydrolases"/>
    <property type="match status" value="1"/>
</dbReference>
<dbReference type="AlphaFoldDB" id="A0A0U5JB32"/>
<evidence type="ECO:0000256" key="4">
    <source>
        <dbReference type="ARBA" id="ARBA00022741"/>
    </source>
</evidence>
<dbReference type="Proteomes" id="UP000069902">
    <property type="component" value="Chromosome cPNK"/>
</dbReference>
<dbReference type="InterPro" id="IPR036640">
    <property type="entry name" value="ABC1_TM_sf"/>
</dbReference>
<evidence type="ECO:0000256" key="8">
    <source>
        <dbReference type="SAM" id="Phobius"/>
    </source>
</evidence>
<keyword evidence="7 8" id="KW-0472">Membrane</keyword>
<evidence type="ECO:0000313" key="11">
    <source>
        <dbReference type="EMBL" id="CUI15890.1"/>
    </source>
</evidence>
<dbReference type="InterPro" id="IPR011527">
    <property type="entry name" value="ABC1_TM_dom"/>
</dbReference>
<dbReference type="Gene3D" id="3.40.50.300">
    <property type="entry name" value="P-loop containing nucleotide triphosphate hydrolases"/>
    <property type="match status" value="1"/>
</dbReference>
<dbReference type="PROSITE" id="PS50929">
    <property type="entry name" value="ABC_TM1F"/>
    <property type="match status" value="1"/>
</dbReference>
<dbReference type="GO" id="GO:0005524">
    <property type="term" value="F:ATP binding"/>
    <property type="evidence" value="ECO:0007669"/>
    <property type="project" value="UniProtKB-KW"/>
</dbReference>
<keyword evidence="12" id="KW-1185">Reference proteome</keyword>
<feature type="domain" description="ABC transporter" evidence="9">
    <location>
        <begin position="342"/>
        <end position="575"/>
    </location>
</feature>
<evidence type="ECO:0000313" key="12">
    <source>
        <dbReference type="Proteomes" id="UP000069902"/>
    </source>
</evidence>
<dbReference type="GO" id="GO:0005886">
    <property type="term" value="C:plasma membrane"/>
    <property type="evidence" value="ECO:0007669"/>
    <property type="project" value="UniProtKB-SubCell"/>
</dbReference>
<feature type="transmembrane region" description="Helical" evidence="8">
    <location>
        <begin position="164"/>
        <end position="185"/>
    </location>
</feature>